<keyword evidence="4 8" id="KW-0732">Signal</keyword>
<evidence type="ECO:0000313" key="11">
    <source>
        <dbReference type="Proteomes" id="UP001249851"/>
    </source>
</evidence>
<feature type="chain" id="PRO_5042016184" description="Tartrate-resistant acid phosphatase type 5" evidence="8">
    <location>
        <begin position="19"/>
        <end position="664"/>
    </location>
</feature>
<keyword evidence="5" id="KW-0378">Hydrolase</keyword>
<dbReference type="InterPro" id="IPR004843">
    <property type="entry name" value="Calcineurin-like_PHP"/>
</dbReference>
<dbReference type="PANTHER" id="PTHR10161">
    <property type="entry name" value="TARTRATE-RESISTANT ACID PHOSPHATASE TYPE 5"/>
    <property type="match status" value="1"/>
</dbReference>
<dbReference type="CDD" id="cd07378">
    <property type="entry name" value="MPP_ACP5"/>
    <property type="match status" value="2"/>
</dbReference>
<comment type="catalytic activity">
    <reaction evidence="1">
        <text>a phosphate monoester + H2O = an alcohol + phosphate</text>
        <dbReference type="Rhea" id="RHEA:15017"/>
        <dbReference type="ChEBI" id="CHEBI:15377"/>
        <dbReference type="ChEBI" id="CHEBI:30879"/>
        <dbReference type="ChEBI" id="CHEBI:43474"/>
        <dbReference type="ChEBI" id="CHEBI:67140"/>
        <dbReference type="EC" id="3.1.3.2"/>
    </reaction>
</comment>
<dbReference type="Gene3D" id="3.60.21.10">
    <property type="match status" value="2"/>
</dbReference>
<gene>
    <name evidence="10" type="ORF">P5673_013499</name>
</gene>
<accession>A0AAD9QLG7</accession>
<evidence type="ECO:0000259" key="9">
    <source>
        <dbReference type="Pfam" id="PF00149"/>
    </source>
</evidence>
<feature type="signal peptide" evidence="8">
    <location>
        <begin position="1"/>
        <end position="18"/>
    </location>
</feature>
<feature type="domain" description="Calcineurin-like phosphoesterase" evidence="9">
    <location>
        <begin position="361"/>
        <end position="578"/>
    </location>
</feature>
<dbReference type="InterPro" id="IPR051558">
    <property type="entry name" value="Metallophosphoesterase_PAP"/>
</dbReference>
<comment type="caution">
    <text evidence="10">The sequence shown here is derived from an EMBL/GenBank/DDBJ whole genome shotgun (WGS) entry which is preliminary data.</text>
</comment>
<name>A0AAD9QLG7_ACRCE</name>
<dbReference type="EMBL" id="JARQWQ010000026">
    <property type="protein sequence ID" value="KAK2563151.1"/>
    <property type="molecule type" value="Genomic_DNA"/>
</dbReference>
<keyword evidence="11" id="KW-1185">Reference proteome</keyword>
<dbReference type="Pfam" id="PF00149">
    <property type="entry name" value="Metallophos"/>
    <property type="match status" value="2"/>
</dbReference>
<sequence>MSLSQILGFLVISGISLGHNEELRFLVLGDWGGMMFYPYTTFYERTVSKTMGEVAEQLRTQFTIALGDNFYTFGVKNVDDPRFQETFENVFTAQSLMTPWYFCAGNHDHYGNVTAEIAYSARSKRWNFPSLYYTKYWRIPASDLELQMVLLDTVSLCGNTDHDFLHDQLKGPESIERSEEQWTWLEETLSSSKAHYLIVGGHFPVWSIAEHGPTRCLVDRLKPLLEKYKVTAYISGHDHNLQHIKEQNSTVEYFVIGCAAVMDTSQRHLNAVPKGSLRFFWADRSKEGGFAVVRAGESILTLEFLDAHGSIVNQQVMQVTRGMIFLRDHTTSRRLSRTMVATRTRLLVLLSCISLVHNDELRFLVLGDWGGASHSPYTTSYEIAVNKSMSETADRLGTQFTIALGDNFYESGVKDVDDPRFQETFENVFTAESLMTPWYFCAGNHDHRGDVRAQLMYSYHSERWKFPNYYYTISWKIPGSELELQLVLLDTVFLCGNTGHDDSSEQPQGPESIERSEEQWTWLEETLSSSKAHYLIVGGHFPVWSIAEHGPTQCLVDRLRPLLEKYKVTAYISGHDHNLQHLKEQSLSVEYFVIGCAAKLNPSQEHKDSVPEGSSLFYWADPNKDGGFAVALAGVFNMTFQFIDAHGSILYSRNLYPRNIQARS</sequence>
<dbReference type="SUPFAM" id="SSF56300">
    <property type="entry name" value="Metallo-dependent phosphatases"/>
    <property type="match status" value="2"/>
</dbReference>
<proteinExistence type="predicted"/>
<evidence type="ECO:0000256" key="2">
    <source>
        <dbReference type="ARBA" id="ARBA00012646"/>
    </source>
</evidence>
<evidence type="ECO:0000313" key="10">
    <source>
        <dbReference type="EMBL" id="KAK2563151.1"/>
    </source>
</evidence>
<organism evidence="10 11">
    <name type="scientific">Acropora cervicornis</name>
    <name type="common">Staghorn coral</name>
    <dbReference type="NCBI Taxonomy" id="6130"/>
    <lineage>
        <taxon>Eukaryota</taxon>
        <taxon>Metazoa</taxon>
        <taxon>Cnidaria</taxon>
        <taxon>Anthozoa</taxon>
        <taxon>Hexacorallia</taxon>
        <taxon>Scleractinia</taxon>
        <taxon>Astrocoeniina</taxon>
        <taxon>Acroporidae</taxon>
        <taxon>Acropora</taxon>
    </lineage>
</organism>
<protein>
    <recommendedName>
        <fullName evidence="3">Tartrate-resistant acid phosphatase type 5</fullName>
        <ecNumber evidence="2">3.1.3.2</ecNumber>
    </recommendedName>
    <alternativeName>
        <fullName evidence="7">Tartrate-resistant acid ATPase</fullName>
    </alternativeName>
    <alternativeName>
        <fullName evidence="6">Type 5 acid phosphatase</fullName>
    </alternativeName>
</protein>
<evidence type="ECO:0000256" key="1">
    <source>
        <dbReference type="ARBA" id="ARBA00000032"/>
    </source>
</evidence>
<dbReference type="FunFam" id="3.60.21.10:FF:000062">
    <property type="entry name" value="Tartrate-resistant acid phosphatase type 5"/>
    <property type="match status" value="2"/>
</dbReference>
<reference evidence="10" key="2">
    <citation type="journal article" date="2023" name="Science">
        <title>Genomic signatures of disease resistance in endangered staghorn corals.</title>
        <authorList>
            <person name="Vollmer S.V."/>
            <person name="Selwyn J.D."/>
            <person name="Despard B.A."/>
            <person name="Roesel C.L."/>
        </authorList>
    </citation>
    <scope>NUCLEOTIDE SEQUENCE</scope>
    <source>
        <strain evidence="10">K2</strain>
    </source>
</reference>
<dbReference type="InterPro" id="IPR029052">
    <property type="entry name" value="Metallo-depent_PP-like"/>
</dbReference>
<evidence type="ECO:0000256" key="8">
    <source>
        <dbReference type="SAM" id="SignalP"/>
    </source>
</evidence>
<evidence type="ECO:0000256" key="3">
    <source>
        <dbReference type="ARBA" id="ARBA00015822"/>
    </source>
</evidence>
<evidence type="ECO:0000256" key="4">
    <source>
        <dbReference type="ARBA" id="ARBA00022729"/>
    </source>
</evidence>
<evidence type="ECO:0000256" key="5">
    <source>
        <dbReference type="ARBA" id="ARBA00022801"/>
    </source>
</evidence>
<dbReference type="InterPro" id="IPR024927">
    <property type="entry name" value="Acid_PPase"/>
</dbReference>
<evidence type="ECO:0000256" key="7">
    <source>
        <dbReference type="ARBA" id="ARBA00031589"/>
    </source>
</evidence>
<dbReference type="GO" id="GO:0003993">
    <property type="term" value="F:acid phosphatase activity"/>
    <property type="evidence" value="ECO:0007669"/>
    <property type="project" value="UniProtKB-EC"/>
</dbReference>
<reference evidence="10" key="1">
    <citation type="journal article" date="2023" name="G3 (Bethesda)">
        <title>Whole genome assembly and annotation of the endangered Caribbean coral Acropora cervicornis.</title>
        <authorList>
            <person name="Selwyn J.D."/>
            <person name="Vollmer S.V."/>
        </authorList>
    </citation>
    <scope>NUCLEOTIDE SEQUENCE</scope>
    <source>
        <strain evidence="10">K2</strain>
    </source>
</reference>
<dbReference type="PANTHER" id="PTHR10161:SF14">
    <property type="entry name" value="TARTRATE-RESISTANT ACID PHOSPHATASE TYPE 5"/>
    <property type="match status" value="1"/>
</dbReference>
<dbReference type="AlphaFoldDB" id="A0AAD9QLG7"/>
<evidence type="ECO:0000256" key="6">
    <source>
        <dbReference type="ARBA" id="ARBA00029999"/>
    </source>
</evidence>
<dbReference type="Proteomes" id="UP001249851">
    <property type="component" value="Unassembled WGS sequence"/>
</dbReference>
<feature type="domain" description="Calcineurin-like phosphoesterase" evidence="9">
    <location>
        <begin position="23"/>
        <end position="240"/>
    </location>
</feature>
<dbReference type="EC" id="3.1.3.2" evidence="2"/>